<evidence type="ECO:0000313" key="1">
    <source>
        <dbReference type="EMBL" id="MBT2330611.1"/>
    </source>
</evidence>
<reference evidence="1" key="1">
    <citation type="submission" date="2021-03" db="EMBL/GenBank/DDBJ databases">
        <title>Genomic analysis provides insights into the functional capacity of soil bacteria communities inhabiting an altitudinal gradient in the Atacama Desert.</title>
        <authorList>
            <person name="Gonzalez M."/>
            <person name="Maldonado J."/>
            <person name="Maza F."/>
            <person name="Hodar C."/>
            <person name="Cortes M."/>
            <person name="Palma R."/>
            <person name="Andreani C."/>
            <person name="Gaete A."/>
            <person name="Vasquez-Dean J."/>
            <person name="Acuna V."/>
            <person name="Aguado M."/>
            <person name="Mandakovic D."/>
            <person name="Latorre M."/>
            <person name="Orellana A."/>
            <person name="Gutierrez R."/>
            <person name="Montecino M."/>
            <person name="Allende M."/>
            <person name="Maass A."/>
            <person name="Cambiazo V."/>
        </authorList>
    </citation>
    <scope>NUCLEOTIDE SEQUENCE</scope>
    <source>
        <strain evidence="1">ISL-25</strain>
    </source>
</reference>
<organism evidence="1 2">
    <name type="scientific">Pseudomonas fluorescens</name>
    <dbReference type="NCBI Taxonomy" id="294"/>
    <lineage>
        <taxon>Bacteria</taxon>
        <taxon>Pseudomonadati</taxon>
        <taxon>Pseudomonadota</taxon>
        <taxon>Gammaproteobacteria</taxon>
        <taxon>Pseudomonadales</taxon>
        <taxon>Pseudomonadaceae</taxon>
        <taxon>Pseudomonas</taxon>
    </lineage>
</organism>
<dbReference type="Proteomes" id="UP000692896">
    <property type="component" value="Unassembled WGS sequence"/>
</dbReference>
<name>A0A944HDR7_PSEFL</name>
<dbReference type="RefSeq" id="WP_214914507.1">
    <property type="nucleotide sequence ID" value="NZ_JAGGNX010000010.1"/>
</dbReference>
<sequence length="229" mass="26653">MNALQKLRDRIQKKGLRTVLKKLWRRYVFFHSQLIWMERDLFSPVRPCKLKPYPPLRQELITTSNADAFATHFGDRVETMRELAAEGHTGLMYLDAKGDTVGFIWGSQRDYFDRHFYGCVFPVKPGEFFEFGGEMIRAYWGSQLSVDVQLGLWKTMADKGSDKVVDVCDLQNIPAVKLHLRMDYQERGQITHVYCLFGRWRFFRDTFYSGSLLDAFRKPAQPTATTATA</sequence>
<proteinExistence type="predicted"/>
<gene>
    <name evidence="1" type="ORF">J7E47_18010</name>
</gene>
<dbReference type="EMBL" id="JAGGOB010000037">
    <property type="protein sequence ID" value="MBT2330611.1"/>
    <property type="molecule type" value="Genomic_DNA"/>
</dbReference>
<dbReference type="SUPFAM" id="SSF55729">
    <property type="entry name" value="Acyl-CoA N-acyltransferases (Nat)"/>
    <property type="match status" value="1"/>
</dbReference>
<accession>A0A944HDR7</accession>
<dbReference type="InterPro" id="IPR016181">
    <property type="entry name" value="Acyl_CoA_acyltransferase"/>
</dbReference>
<dbReference type="AlphaFoldDB" id="A0A944HDR7"/>
<protein>
    <submittedName>
        <fullName evidence="1">N-acetyltransferase</fullName>
    </submittedName>
</protein>
<evidence type="ECO:0000313" key="2">
    <source>
        <dbReference type="Proteomes" id="UP000692896"/>
    </source>
</evidence>
<comment type="caution">
    <text evidence="1">The sequence shown here is derived from an EMBL/GenBank/DDBJ whole genome shotgun (WGS) entry which is preliminary data.</text>
</comment>